<reference evidence="2" key="1">
    <citation type="submission" date="2021-05" db="EMBL/GenBank/DDBJ databases">
        <authorList>
            <person name="Alioto T."/>
            <person name="Alioto T."/>
            <person name="Gomez Garrido J."/>
        </authorList>
    </citation>
    <scope>NUCLEOTIDE SEQUENCE</scope>
</reference>
<evidence type="ECO:0000256" key="1">
    <source>
        <dbReference type="SAM" id="SignalP"/>
    </source>
</evidence>
<proteinExistence type="predicted"/>
<dbReference type="AlphaFoldDB" id="A0A8D8RIQ7"/>
<name>A0A8D8RIQ7_9HEMI</name>
<feature type="chain" id="PRO_5036261934" description="Secreted protein" evidence="1">
    <location>
        <begin position="35"/>
        <end position="124"/>
    </location>
</feature>
<sequence length="124" mass="14153">MLPGHIVWKSLLIMKRFYSLCFLTLLSVCPHVTGRKCRVHLLNRRSIESLPFFNKWFAWFSNTPNAATYLLTPILPSHNLLHIAFLHNPPVYPKVCSFHVSSHRILLLFTPAEVQTTPGSSRGG</sequence>
<organism evidence="2">
    <name type="scientific">Cacopsylla melanoneura</name>
    <dbReference type="NCBI Taxonomy" id="428564"/>
    <lineage>
        <taxon>Eukaryota</taxon>
        <taxon>Metazoa</taxon>
        <taxon>Ecdysozoa</taxon>
        <taxon>Arthropoda</taxon>
        <taxon>Hexapoda</taxon>
        <taxon>Insecta</taxon>
        <taxon>Pterygota</taxon>
        <taxon>Neoptera</taxon>
        <taxon>Paraneoptera</taxon>
        <taxon>Hemiptera</taxon>
        <taxon>Sternorrhyncha</taxon>
        <taxon>Psylloidea</taxon>
        <taxon>Psyllidae</taxon>
        <taxon>Psyllinae</taxon>
        <taxon>Cacopsylla</taxon>
    </lineage>
</organism>
<accession>A0A8D8RIQ7</accession>
<dbReference type="EMBL" id="HBUF01170133">
    <property type="protein sequence ID" value="CAG6652119.1"/>
    <property type="molecule type" value="Transcribed_RNA"/>
</dbReference>
<keyword evidence="1" id="KW-0732">Signal</keyword>
<feature type="signal peptide" evidence="1">
    <location>
        <begin position="1"/>
        <end position="34"/>
    </location>
</feature>
<evidence type="ECO:0000313" key="2">
    <source>
        <dbReference type="EMBL" id="CAG6652119.1"/>
    </source>
</evidence>
<protein>
    <recommendedName>
        <fullName evidence="3">Secreted protein</fullName>
    </recommendedName>
</protein>
<evidence type="ECO:0008006" key="3">
    <source>
        <dbReference type="Google" id="ProtNLM"/>
    </source>
</evidence>
<dbReference type="EMBL" id="HBUF01170132">
    <property type="protein sequence ID" value="CAG6652116.1"/>
    <property type="molecule type" value="Transcribed_RNA"/>
</dbReference>